<dbReference type="Gene3D" id="3.30.2220.30">
    <property type="match status" value="1"/>
</dbReference>
<evidence type="ECO:0000313" key="1">
    <source>
        <dbReference type="EMBL" id="MBP1854438.1"/>
    </source>
</evidence>
<dbReference type="RefSeq" id="WP_234925961.1">
    <property type="nucleotide sequence ID" value="NZ_BAAACS010000017.1"/>
</dbReference>
<reference evidence="1 2" key="1">
    <citation type="submission" date="2021-03" db="EMBL/GenBank/DDBJ databases">
        <title>Genomic Encyclopedia of Type Strains, Phase IV (KMG-IV): sequencing the most valuable type-strain genomes for metagenomic binning, comparative biology and taxonomic classification.</title>
        <authorList>
            <person name="Goeker M."/>
        </authorList>
    </citation>
    <scope>NUCLEOTIDE SEQUENCE [LARGE SCALE GENOMIC DNA]</scope>
    <source>
        <strain evidence="1 2">DSM 1289</strain>
    </source>
</reference>
<name>A0ABS4E956_9FIRM</name>
<accession>A0ABS4E956</accession>
<dbReference type="EMBL" id="JAGGJX010000001">
    <property type="protein sequence ID" value="MBP1854438.1"/>
    <property type="molecule type" value="Genomic_DNA"/>
</dbReference>
<dbReference type="Proteomes" id="UP000767291">
    <property type="component" value="Unassembled WGS sequence"/>
</dbReference>
<dbReference type="InterPro" id="IPR038559">
    <property type="entry name" value="XkdN-like_sf"/>
</dbReference>
<gene>
    <name evidence="1" type="ORF">J2Z43_000828</name>
</gene>
<comment type="caution">
    <text evidence="1">The sequence shown here is derived from an EMBL/GenBank/DDBJ whole genome shotgun (WGS) entry which is preliminary data.</text>
</comment>
<evidence type="ECO:0008006" key="3">
    <source>
        <dbReference type="Google" id="ProtNLM"/>
    </source>
</evidence>
<sequence length="146" mass="16297">MSTLSKKQNIVDLLLNADLNELERPSKIVEIKRLSEIFGSEFKVKCIALSPAKDAEISDMCISFDEGMKTDIDISEMQVLTLIEGVCDLEGKPLFKNKELMDKFGSPTPKELIRKVLLPGEQSNLYKVIQDAMGYGKGTVVEEVKN</sequence>
<evidence type="ECO:0000313" key="2">
    <source>
        <dbReference type="Proteomes" id="UP000767291"/>
    </source>
</evidence>
<protein>
    <recommendedName>
        <fullName evidence="3">XkdN-like protein</fullName>
    </recommendedName>
</protein>
<dbReference type="Pfam" id="PF08890">
    <property type="entry name" value="Phage_TAC_5"/>
    <property type="match status" value="1"/>
</dbReference>
<organism evidence="1 2">
    <name type="scientific">Metaclostridioides mangenotii</name>
    <dbReference type="NCBI Taxonomy" id="1540"/>
    <lineage>
        <taxon>Bacteria</taxon>
        <taxon>Bacillati</taxon>
        <taxon>Bacillota</taxon>
        <taxon>Clostridia</taxon>
        <taxon>Peptostreptococcales</taxon>
        <taxon>Peptostreptococcaceae</taxon>
        <taxon>Metaclostridioides</taxon>
    </lineage>
</organism>
<dbReference type="InterPro" id="IPR014986">
    <property type="entry name" value="XkdN-like"/>
</dbReference>
<keyword evidence="2" id="KW-1185">Reference proteome</keyword>
<proteinExistence type="predicted"/>